<evidence type="ECO:0000256" key="8">
    <source>
        <dbReference type="PIRNR" id="PIRNR005508"/>
    </source>
</evidence>
<feature type="transmembrane region" description="Helical" evidence="9">
    <location>
        <begin position="242"/>
        <end position="260"/>
    </location>
</feature>
<protein>
    <submittedName>
        <fullName evidence="10">Arsenical-resistance protein</fullName>
    </submittedName>
</protein>
<feature type="transmembrane region" description="Helical" evidence="9">
    <location>
        <begin position="333"/>
        <end position="355"/>
    </location>
</feature>
<proteinExistence type="inferred from homology"/>
<dbReference type="GO" id="GO:0015297">
    <property type="term" value="F:antiporter activity"/>
    <property type="evidence" value="ECO:0007669"/>
    <property type="project" value="UniProtKB-UniRule"/>
</dbReference>
<evidence type="ECO:0000256" key="5">
    <source>
        <dbReference type="ARBA" id="ARBA00022692"/>
    </source>
</evidence>
<dbReference type="NCBIfam" id="TIGR00832">
    <property type="entry name" value="acr3"/>
    <property type="match status" value="1"/>
</dbReference>
<evidence type="ECO:0000256" key="3">
    <source>
        <dbReference type="ARBA" id="ARBA00022448"/>
    </source>
</evidence>
<dbReference type="InterPro" id="IPR038770">
    <property type="entry name" value="Na+/solute_symporter_sf"/>
</dbReference>
<dbReference type="OrthoDB" id="9771457at2"/>
<dbReference type="PIRSF" id="PIRSF005508">
    <property type="entry name" value="Acr3"/>
    <property type="match status" value="1"/>
</dbReference>
<keyword evidence="4 8" id="KW-1003">Cell membrane</keyword>
<accession>A0A371J5X5</accession>
<dbReference type="PANTHER" id="PTHR43057:SF1">
    <property type="entry name" value="ARSENICAL-RESISTANCE PROTEIN 3"/>
    <property type="match status" value="1"/>
</dbReference>
<feature type="transmembrane region" description="Helical" evidence="9">
    <location>
        <begin position="62"/>
        <end position="86"/>
    </location>
</feature>
<evidence type="ECO:0000256" key="2">
    <source>
        <dbReference type="ARBA" id="ARBA00010110"/>
    </source>
</evidence>
<keyword evidence="5 8" id="KW-0812">Transmembrane</keyword>
<feature type="transmembrane region" description="Helical" evidence="9">
    <location>
        <begin position="203"/>
        <end position="221"/>
    </location>
</feature>
<keyword evidence="7 8" id="KW-0472">Membrane</keyword>
<evidence type="ECO:0000313" key="11">
    <source>
        <dbReference type="Proteomes" id="UP000215694"/>
    </source>
</evidence>
<keyword evidence="6 8" id="KW-1133">Transmembrane helix</keyword>
<feature type="transmembrane region" description="Helical" evidence="9">
    <location>
        <begin position="272"/>
        <end position="294"/>
    </location>
</feature>
<evidence type="ECO:0000313" key="10">
    <source>
        <dbReference type="EMBL" id="RDY28159.1"/>
    </source>
</evidence>
<feature type="transmembrane region" description="Helical" evidence="9">
    <location>
        <begin position="169"/>
        <end position="191"/>
    </location>
</feature>
<dbReference type="InterPro" id="IPR002657">
    <property type="entry name" value="BilAc:Na_symport/Acr3"/>
</dbReference>
<dbReference type="AlphaFoldDB" id="A0A371J5X5"/>
<name>A0A371J5X5_9FIRM</name>
<dbReference type="Gene3D" id="1.20.1530.20">
    <property type="match status" value="1"/>
</dbReference>
<reference evidence="10 11" key="1">
    <citation type="journal article" date="2017" name="Genome Announc.">
        <title>Draft Genome Sequence of Romboutsia weinsteinii sp. nov. Strain CCRI-19649(T) Isolated from Surface Water.</title>
        <authorList>
            <person name="Maheux A.F."/>
            <person name="Boudreau D.K."/>
            <person name="Berube E."/>
            <person name="Boissinot M."/>
            <person name="Cantin P."/>
            <person name="Raymond F."/>
            <person name="Corbeil J."/>
            <person name="Omar R.F."/>
            <person name="Bergeron M.G."/>
        </authorList>
    </citation>
    <scope>NUCLEOTIDE SEQUENCE [LARGE SCALE GENOMIC DNA]</scope>
    <source>
        <strain evidence="10 11">CCRI-19649</strain>
    </source>
</reference>
<gene>
    <name evidence="10" type="primary">arsB</name>
    <name evidence="10" type="ORF">CHL78_006085</name>
</gene>
<evidence type="ECO:0000256" key="9">
    <source>
        <dbReference type="SAM" id="Phobius"/>
    </source>
</evidence>
<dbReference type="Pfam" id="PF01758">
    <property type="entry name" value="SBF"/>
    <property type="match status" value="1"/>
</dbReference>
<dbReference type="GO" id="GO:0015104">
    <property type="term" value="F:antimonite transmembrane transporter activity"/>
    <property type="evidence" value="ECO:0007669"/>
    <property type="project" value="TreeGrafter"/>
</dbReference>
<dbReference type="FunFam" id="1.20.1530.20:FF:000020">
    <property type="entry name" value="Arsenical-resistance membrane protein"/>
    <property type="match status" value="1"/>
</dbReference>
<organism evidence="10 11">
    <name type="scientific">Romboutsia weinsteinii</name>
    <dbReference type="NCBI Taxonomy" id="2020949"/>
    <lineage>
        <taxon>Bacteria</taxon>
        <taxon>Bacillati</taxon>
        <taxon>Bacillota</taxon>
        <taxon>Clostridia</taxon>
        <taxon>Peptostreptococcales</taxon>
        <taxon>Peptostreptococcaceae</taxon>
        <taxon>Romboutsia</taxon>
    </lineage>
</organism>
<dbReference type="GO" id="GO:0015105">
    <property type="term" value="F:arsenite transmembrane transporter activity"/>
    <property type="evidence" value="ECO:0007669"/>
    <property type="project" value="TreeGrafter"/>
</dbReference>
<sequence length="364" mass="39568">MSNNKKKAGIAVDVNASEKEKGGGLGFFEKYLTIWVALCIVAGVLIGVYLPQIPQTLDKFTYAQVSIPVAILIWLMIYPMMLKIDFTSIKNAAKQKKGLAVTCGTNWLIKPFTMYAISYFFLLVVFKNIIPADLAKEYLAGAVLLGAAPCTAMVFVWSHLTKGNAAYTLVQVAVNDLILLVGFVPIVALLLGVTDVSVPMDTLLLSVVLFVIIPFVAGYFSRTMIIKKKGLDYFENVFLAKFNGVTVIGLLLTLVILFAFQGQKIIDNPLHIALIAVPLTIQTFFIFFVAYLWAKVWKLPHDIAAPGAMIGASNFFELAVAVAIALFGLNSGAALATVVGVLVEVPVMLALVAIANKTRHWFAK</sequence>
<feature type="transmembrane region" description="Helical" evidence="9">
    <location>
        <begin position="306"/>
        <end position="327"/>
    </location>
</feature>
<comment type="caution">
    <text evidence="10">The sequence shown here is derived from an EMBL/GenBank/DDBJ whole genome shotgun (WGS) entry which is preliminary data.</text>
</comment>
<comment type="subcellular location">
    <subcellularLocation>
        <location evidence="1 8">Cell membrane</location>
        <topology evidence="1 8">Multi-pass membrane protein</topology>
    </subcellularLocation>
</comment>
<evidence type="ECO:0000256" key="6">
    <source>
        <dbReference type="ARBA" id="ARBA00022989"/>
    </source>
</evidence>
<comment type="similarity">
    <text evidence="2 8">Belongs to the arsenical resistance-3 (ACR3) (TC 2.A.59) family.</text>
</comment>
<dbReference type="Proteomes" id="UP000215694">
    <property type="component" value="Unassembled WGS sequence"/>
</dbReference>
<feature type="transmembrane region" description="Helical" evidence="9">
    <location>
        <begin position="31"/>
        <end position="50"/>
    </location>
</feature>
<keyword evidence="11" id="KW-1185">Reference proteome</keyword>
<dbReference type="InterPro" id="IPR004706">
    <property type="entry name" value="Arsenical-R_Acr3"/>
</dbReference>
<evidence type="ECO:0000256" key="1">
    <source>
        <dbReference type="ARBA" id="ARBA00004651"/>
    </source>
</evidence>
<evidence type="ECO:0000256" key="7">
    <source>
        <dbReference type="ARBA" id="ARBA00023136"/>
    </source>
</evidence>
<keyword evidence="3 8" id="KW-0813">Transport</keyword>
<feature type="transmembrane region" description="Helical" evidence="9">
    <location>
        <begin position="138"/>
        <end position="157"/>
    </location>
</feature>
<dbReference type="RefSeq" id="WP_094368230.1">
    <property type="nucleotide sequence ID" value="NZ_NOJY02000008.1"/>
</dbReference>
<dbReference type="EMBL" id="NOJY02000008">
    <property type="protein sequence ID" value="RDY28159.1"/>
    <property type="molecule type" value="Genomic_DNA"/>
</dbReference>
<feature type="transmembrane region" description="Helical" evidence="9">
    <location>
        <begin position="107"/>
        <end position="126"/>
    </location>
</feature>
<evidence type="ECO:0000256" key="4">
    <source>
        <dbReference type="ARBA" id="ARBA00022475"/>
    </source>
</evidence>
<dbReference type="PANTHER" id="PTHR43057">
    <property type="entry name" value="ARSENITE EFFLUX TRANSPORTER"/>
    <property type="match status" value="1"/>
</dbReference>
<dbReference type="GO" id="GO:0005886">
    <property type="term" value="C:plasma membrane"/>
    <property type="evidence" value="ECO:0007669"/>
    <property type="project" value="UniProtKB-SubCell"/>
</dbReference>